<reference evidence="7 8" key="1">
    <citation type="journal article" date="2011" name="Stand. Genomic Sci.">
        <title>Complete genome sequence of the thermophilic sulfur-reducer Hippea maritima type strain (MH(2)).</title>
        <authorList>
            <person name="Huntemann M."/>
            <person name="Lu M."/>
            <person name="Nolan M."/>
            <person name="Lapidus A."/>
            <person name="Lucas S."/>
            <person name="Hammon N."/>
            <person name="Deshpande S."/>
            <person name="Cheng J.F."/>
            <person name="Tapia R."/>
            <person name="Han C."/>
            <person name="Goodwin L."/>
            <person name="Pitluck S."/>
            <person name="Liolios K."/>
            <person name="Pagani I."/>
            <person name="Ivanova N."/>
            <person name="Ovchinikova G."/>
            <person name="Pati A."/>
            <person name="Chen A."/>
            <person name="Palaniappan K."/>
            <person name="Land M."/>
            <person name="Hauser L."/>
            <person name="Jeffries C.D."/>
            <person name="Detter J.C."/>
            <person name="Brambilla E.M."/>
            <person name="Rohde M."/>
            <person name="Spring S."/>
            <person name="Goker M."/>
            <person name="Woyke T."/>
            <person name="Bristow J."/>
            <person name="Eisen J.A."/>
            <person name="Markowitz V."/>
            <person name="Hugenholtz P."/>
            <person name="Kyrpides N.C."/>
            <person name="Klenk H.P."/>
            <person name="Mavromatis K."/>
        </authorList>
    </citation>
    <scope>NUCLEOTIDE SEQUENCE [LARGE SCALE GENOMIC DNA]</scope>
    <source>
        <strain evidence="8">ATCC 700847 / DSM 10411 / MH2</strain>
    </source>
</reference>
<dbReference type="InterPro" id="IPR001851">
    <property type="entry name" value="ABC_transp_permease"/>
</dbReference>
<dbReference type="InterPro" id="IPR043428">
    <property type="entry name" value="LivM-like"/>
</dbReference>
<dbReference type="EMBL" id="CP002606">
    <property type="protein sequence ID" value="AEA33975.1"/>
    <property type="molecule type" value="Genomic_DNA"/>
</dbReference>
<dbReference type="Proteomes" id="UP000008139">
    <property type="component" value="Chromosome"/>
</dbReference>
<dbReference type="OrthoDB" id="9780757at2"/>
<feature type="transmembrane region" description="Helical" evidence="6">
    <location>
        <begin position="205"/>
        <end position="228"/>
    </location>
</feature>
<feature type="transmembrane region" description="Helical" evidence="6">
    <location>
        <begin position="284"/>
        <end position="303"/>
    </location>
</feature>
<feature type="transmembrane region" description="Helical" evidence="6">
    <location>
        <begin position="156"/>
        <end position="174"/>
    </location>
</feature>
<keyword evidence="5 6" id="KW-0472">Membrane</keyword>
<evidence type="ECO:0000256" key="4">
    <source>
        <dbReference type="ARBA" id="ARBA00022989"/>
    </source>
</evidence>
<keyword evidence="3 6" id="KW-0812">Transmembrane</keyword>
<evidence type="ECO:0000313" key="7">
    <source>
        <dbReference type="EMBL" id="AEA33975.1"/>
    </source>
</evidence>
<dbReference type="HOGENOM" id="CLU_031365_2_2_7"/>
<dbReference type="Pfam" id="PF02653">
    <property type="entry name" value="BPD_transp_2"/>
    <property type="match status" value="1"/>
</dbReference>
<evidence type="ECO:0000256" key="6">
    <source>
        <dbReference type="SAM" id="Phobius"/>
    </source>
</evidence>
<dbReference type="KEGG" id="hmr:Hipma_1009"/>
<reference evidence="8" key="2">
    <citation type="submission" date="2011-03" db="EMBL/GenBank/DDBJ databases">
        <title>The complete genome of Hippea maritima DSM 10411.</title>
        <authorList>
            <consortium name="US DOE Joint Genome Institute (JGI-PGF)"/>
            <person name="Lucas S."/>
            <person name="Copeland A."/>
            <person name="Lapidus A."/>
            <person name="Bruce D."/>
            <person name="Goodwin L."/>
            <person name="Pitluck S."/>
            <person name="Peters L."/>
            <person name="Kyrpides N."/>
            <person name="Mavromatis K."/>
            <person name="Pagani I."/>
            <person name="Ivanova N."/>
            <person name="Mikhailova N."/>
            <person name="Lu M."/>
            <person name="Detter J.C."/>
            <person name="Tapia R."/>
            <person name="Han C."/>
            <person name="Land M."/>
            <person name="Hauser L."/>
            <person name="Markowitz V."/>
            <person name="Cheng J.-F."/>
            <person name="Hugenholtz P."/>
            <person name="Woyke T."/>
            <person name="Wu D."/>
            <person name="Spring S."/>
            <person name="Schroeder M."/>
            <person name="Brambilla E."/>
            <person name="Klenk H.-P."/>
            <person name="Eisen J.A."/>
        </authorList>
    </citation>
    <scope>NUCLEOTIDE SEQUENCE [LARGE SCALE GENOMIC DNA]</scope>
    <source>
        <strain evidence="8">ATCC 700847 / DSM 10411 / MH2</strain>
    </source>
</reference>
<dbReference type="STRING" id="760142.Hipma_1009"/>
<feature type="transmembrane region" description="Helical" evidence="6">
    <location>
        <begin position="81"/>
        <end position="99"/>
    </location>
</feature>
<dbReference type="CDD" id="cd06581">
    <property type="entry name" value="TM_PBP1_LivM_like"/>
    <property type="match status" value="1"/>
</dbReference>
<organism evidence="7 8">
    <name type="scientific">Hippea maritima (strain ATCC 700847 / DSM 10411 / MH2)</name>
    <dbReference type="NCBI Taxonomy" id="760142"/>
    <lineage>
        <taxon>Bacteria</taxon>
        <taxon>Pseudomonadati</taxon>
        <taxon>Campylobacterota</taxon>
        <taxon>Desulfurellia</taxon>
        <taxon>Desulfurellales</taxon>
        <taxon>Hippeaceae</taxon>
        <taxon>Hippea</taxon>
    </lineage>
</organism>
<dbReference type="InParanoid" id="F2LW41"/>
<dbReference type="RefSeq" id="WP_013682014.1">
    <property type="nucleotide sequence ID" value="NC_015318.1"/>
</dbReference>
<feature type="transmembrane region" description="Helical" evidence="6">
    <location>
        <begin position="240"/>
        <end position="264"/>
    </location>
</feature>
<dbReference type="eggNOG" id="COG4177">
    <property type="taxonomic scope" value="Bacteria"/>
</dbReference>
<keyword evidence="4 6" id="KW-1133">Transmembrane helix</keyword>
<dbReference type="GO" id="GO:0015658">
    <property type="term" value="F:branched-chain amino acid transmembrane transporter activity"/>
    <property type="evidence" value="ECO:0007669"/>
    <property type="project" value="InterPro"/>
</dbReference>
<evidence type="ECO:0000256" key="5">
    <source>
        <dbReference type="ARBA" id="ARBA00023136"/>
    </source>
</evidence>
<dbReference type="PANTHER" id="PTHR30482:SF10">
    <property type="entry name" value="HIGH-AFFINITY BRANCHED-CHAIN AMINO ACID TRANSPORT PROTEIN BRAE"/>
    <property type="match status" value="1"/>
</dbReference>
<keyword evidence="2" id="KW-1003">Cell membrane</keyword>
<feature type="transmembrane region" description="Helical" evidence="6">
    <location>
        <begin position="58"/>
        <end position="75"/>
    </location>
</feature>
<accession>F2LW41</accession>
<protein>
    <submittedName>
        <fullName evidence="7">ABC-type transporter, integral membrane subunit</fullName>
    </submittedName>
</protein>
<comment type="subcellular location">
    <subcellularLocation>
        <location evidence="1">Cell membrane</location>
        <topology evidence="1">Multi-pass membrane protein</topology>
    </subcellularLocation>
</comment>
<name>F2LW41_HIPMA</name>
<keyword evidence="8" id="KW-1185">Reference proteome</keyword>
<evidence type="ECO:0000256" key="3">
    <source>
        <dbReference type="ARBA" id="ARBA00022692"/>
    </source>
</evidence>
<feature type="transmembrane region" description="Helical" evidence="6">
    <location>
        <begin position="31"/>
        <end position="51"/>
    </location>
</feature>
<proteinExistence type="predicted"/>
<feature type="transmembrane region" description="Helical" evidence="6">
    <location>
        <begin position="130"/>
        <end position="149"/>
    </location>
</feature>
<dbReference type="AlphaFoldDB" id="F2LW41"/>
<dbReference type="PANTHER" id="PTHR30482">
    <property type="entry name" value="HIGH-AFFINITY BRANCHED-CHAIN AMINO ACID TRANSPORT SYSTEM PERMEASE"/>
    <property type="match status" value="1"/>
</dbReference>
<evidence type="ECO:0000256" key="1">
    <source>
        <dbReference type="ARBA" id="ARBA00004651"/>
    </source>
</evidence>
<gene>
    <name evidence="7" type="ordered locus">Hipma_1009</name>
</gene>
<dbReference type="GO" id="GO:0005886">
    <property type="term" value="C:plasma membrane"/>
    <property type="evidence" value="ECO:0007669"/>
    <property type="project" value="UniProtKB-SubCell"/>
</dbReference>
<evidence type="ECO:0000256" key="2">
    <source>
        <dbReference type="ARBA" id="ARBA00022475"/>
    </source>
</evidence>
<evidence type="ECO:0000313" key="8">
    <source>
        <dbReference type="Proteomes" id="UP000008139"/>
    </source>
</evidence>
<sequence length="308" mass="33436">MREFDAIAVFVAVMLLVGVVAKNPFVLNMLSVAAITSIVVIGLNILSGFAGQISLGHAGFVGLGAYISAILSIKFGLSPWISMFITAFIVGLVSLFVAYPTLKLKGHYLAMATLAIGEIIYMLANNLSSITGGHQGLVGIPMLSIGGFVFDNERKFYFFIWVLVFAFAFIAKNITSSAFGRALKTTNLAEQAALSFGINTHKYKIIAFVISCIYASFAGSLFAFYIGFISPTSFSLLKSINYVVMMFVGGMGSIFGGLVMAVFLEVIPNLITSLQDYWPIFNGLLLVVMVMFMPEGLGGFVRWKKRQY</sequence>
<feature type="transmembrane region" description="Helical" evidence="6">
    <location>
        <begin position="106"/>
        <end position="124"/>
    </location>
</feature>